<dbReference type="SUPFAM" id="SSF55729">
    <property type="entry name" value="Acyl-CoA N-acyltransferases (Nat)"/>
    <property type="match status" value="1"/>
</dbReference>
<dbReference type="CDD" id="cd04301">
    <property type="entry name" value="NAT_SF"/>
    <property type="match status" value="1"/>
</dbReference>
<evidence type="ECO:0000256" key="2">
    <source>
        <dbReference type="ARBA" id="ARBA00023315"/>
    </source>
</evidence>
<dbReference type="InterPro" id="IPR000182">
    <property type="entry name" value="GNAT_dom"/>
</dbReference>
<dbReference type="GO" id="GO:0016747">
    <property type="term" value="F:acyltransferase activity, transferring groups other than amino-acyl groups"/>
    <property type="evidence" value="ECO:0007669"/>
    <property type="project" value="InterPro"/>
</dbReference>
<evidence type="ECO:0000313" key="4">
    <source>
        <dbReference type="EMBL" id="MEA5444718.1"/>
    </source>
</evidence>
<feature type="domain" description="N-acetyltransferase" evidence="3">
    <location>
        <begin position="1"/>
        <end position="148"/>
    </location>
</feature>
<keyword evidence="5" id="KW-1185">Reference proteome</keyword>
<evidence type="ECO:0000259" key="3">
    <source>
        <dbReference type="PROSITE" id="PS51186"/>
    </source>
</evidence>
<keyword evidence="1 4" id="KW-0808">Transferase</keyword>
<dbReference type="PANTHER" id="PTHR43072:SF23">
    <property type="entry name" value="UPF0039 PROTEIN C11D3.02C"/>
    <property type="match status" value="1"/>
</dbReference>
<dbReference type="Gene3D" id="3.40.630.30">
    <property type="match status" value="1"/>
</dbReference>
<accession>A0AAP6MJV2</accession>
<reference evidence="4 5" key="1">
    <citation type="submission" date="2023-12" db="EMBL/GenBank/DDBJ databases">
        <title>Whole-genome sequencing of halo(alkali)philic microorganisms from hypersaline lakes.</title>
        <authorList>
            <person name="Sorokin D.Y."/>
            <person name="Merkel A.Y."/>
            <person name="Messina E."/>
            <person name="Yakimov M."/>
        </authorList>
    </citation>
    <scope>NUCLEOTIDE SEQUENCE [LARGE SCALE GENOMIC DNA]</scope>
    <source>
        <strain evidence="4 5">AB-CW1</strain>
    </source>
</reference>
<evidence type="ECO:0000256" key="1">
    <source>
        <dbReference type="ARBA" id="ARBA00022679"/>
    </source>
</evidence>
<keyword evidence="2 4" id="KW-0012">Acyltransferase</keyword>
<organism evidence="4 5">
    <name type="scientific">Natronospira elongata</name>
    <dbReference type="NCBI Taxonomy" id="3110268"/>
    <lineage>
        <taxon>Bacteria</taxon>
        <taxon>Pseudomonadati</taxon>
        <taxon>Pseudomonadota</taxon>
        <taxon>Gammaproteobacteria</taxon>
        <taxon>Natronospirales</taxon>
        <taxon>Natronospiraceae</taxon>
        <taxon>Natronospira</taxon>
    </lineage>
</organism>
<dbReference type="PANTHER" id="PTHR43072">
    <property type="entry name" value="N-ACETYLTRANSFERASE"/>
    <property type="match status" value="1"/>
</dbReference>
<evidence type="ECO:0000313" key="5">
    <source>
        <dbReference type="Proteomes" id="UP001302316"/>
    </source>
</evidence>
<dbReference type="Pfam" id="PF00583">
    <property type="entry name" value="Acetyltransf_1"/>
    <property type="match status" value="1"/>
</dbReference>
<dbReference type="EC" id="2.3.1.-" evidence="4"/>
<dbReference type="InterPro" id="IPR016181">
    <property type="entry name" value="Acyl_CoA_acyltransferase"/>
</dbReference>
<dbReference type="AlphaFoldDB" id="A0AAP6MJV2"/>
<dbReference type="PROSITE" id="PS51186">
    <property type="entry name" value="GNAT"/>
    <property type="match status" value="1"/>
</dbReference>
<dbReference type="RefSeq" id="WP_346050215.1">
    <property type="nucleotide sequence ID" value="NZ_JAYGII010000003.1"/>
</dbReference>
<gene>
    <name evidence="4" type="ORF">VCB98_02680</name>
</gene>
<dbReference type="Proteomes" id="UP001302316">
    <property type="component" value="Unassembled WGS sequence"/>
</dbReference>
<protein>
    <submittedName>
        <fullName evidence="4">GNAT family N-acetyltransferase</fullName>
        <ecNumber evidence="4">2.3.1.-</ecNumber>
    </submittedName>
</protein>
<comment type="caution">
    <text evidence="4">The sequence shown here is derived from an EMBL/GenBank/DDBJ whole genome shotgun (WGS) entry which is preliminary data.</text>
</comment>
<sequence>MRSIFLQGVATGQASFETENSIPRDWSEWRSYKHPDSILVHESTKGVTAWAALAPTSQRRCYQGVAEVQLYVAESCRGQGLGQRLLDALIDYAEARSLWTLQAIVFPENQASLGLFQSRDFRLVGRRENIARMNGIWRDTLLLERRSPNIY</sequence>
<proteinExistence type="predicted"/>
<dbReference type="EMBL" id="JAYGII010000003">
    <property type="protein sequence ID" value="MEA5444718.1"/>
    <property type="molecule type" value="Genomic_DNA"/>
</dbReference>
<name>A0AAP6MJV2_9GAMM</name>